<sequence length="66" mass="6927">MKDKVTIKLITVVAKDEILVTAGGGYIRLKGGNIEIHCPSTVSVKSANHNSASTSNASTYPAALQR</sequence>
<feature type="domain" description="DUF2345" evidence="2">
    <location>
        <begin position="10"/>
        <end position="51"/>
    </location>
</feature>
<dbReference type="RefSeq" id="WP_226765234.1">
    <property type="nucleotide sequence ID" value="NZ_JAJAWG010000017.1"/>
</dbReference>
<dbReference type="InterPro" id="IPR018769">
    <property type="entry name" value="VgrG2_DUF2345"/>
</dbReference>
<dbReference type="Proteomes" id="UP001198034">
    <property type="component" value="Unassembled WGS sequence"/>
</dbReference>
<evidence type="ECO:0000256" key="1">
    <source>
        <dbReference type="SAM" id="MobiDB-lite"/>
    </source>
</evidence>
<protein>
    <submittedName>
        <fullName evidence="3">DUF2345 domain-containing protein</fullName>
    </submittedName>
</protein>
<reference evidence="3 4" key="1">
    <citation type="submission" date="2021-10" db="EMBL/GenBank/DDBJ databases">
        <authorList>
            <person name="Chen M."/>
        </authorList>
    </citation>
    <scope>NUCLEOTIDE SEQUENCE [LARGE SCALE GENOMIC DNA]</scope>
    <source>
        <strain evidence="3 4">H3-26</strain>
    </source>
</reference>
<name>A0ABS8BP87_9NEIS</name>
<feature type="region of interest" description="Disordered" evidence="1">
    <location>
        <begin position="45"/>
        <end position="66"/>
    </location>
</feature>
<gene>
    <name evidence="3" type="ORF">LG219_14880</name>
</gene>
<evidence type="ECO:0000259" key="2">
    <source>
        <dbReference type="Pfam" id="PF10106"/>
    </source>
</evidence>
<dbReference type="EMBL" id="JAJAWG010000017">
    <property type="protein sequence ID" value="MCB5197544.1"/>
    <property type="molecule type" value="Genomic_DNA"/>
</dbReference>
<keyword evidence="4" id="KW-1185">Reference proteome</keyword>
<evidence type="ECO:0000313" key="4">
    <source>
        <dbReference type="Proteomes" id="UP001198034"/>
    </source>
</evidence>
<proteinExistence type="predicted"/>
<comment type="caution">
    <text evidence="3">The sequence shown here is derived from an EMBL/GenBank/DDBJ whole genome shotgun (WGS) entry which is preliminary data.</text>
</comment>
<feature type="compositionally biased region" description="Low complexity" evidence="1">
    <location>
        <begin position="46"/>
        <end position="66"/>
    </location>
</feature>
<accession>A0ABS8BP87</accession>
<dbReference type="Pfam" id="PF10106">
    <property type="entry name" value="DUF2345"/>
    <property type="match status" value="1"/>
</dbReference>
<evidence type="ECO:0000313" key="3">
    <source>
        <dbReference type="EMBL" id="MCB5197544.1"/>
    </source>
</evidence>
<organism evidence="3 4">
    <name type="scientific">Deefgea salmonis</name>
    <dbReference type="NCBI Taxonomy" id="2875502"/>
    <lineage>
        <taxon>Bacteria</taxon>
        <taxon>Pseudomonadati</taxon>
        <taxon>Pseudomonadota</taxon>
        <taxon>Betaproteobacteria</taxon>
        <taxon>Neisseriales</taxon>
        <taxon>Chitinibacteraceae</taxon>
        <taxon>Deefgea</taxon>
    </lineage>
</organism>